<feature type="domain" description="BTB" evidence="1">
    <location>
        <begin position="21"/>
        <end position="96"/>
    </location>
</feature>
<dbReference type="EMBL" id="UFQS01001890">
    <property type="protein sequence ID" value="SSX12653.1"/>
    <property type="molecule type" value="Genomic_DNA"/>
</dbReference>
<dbReference type="VEuPathDB" id="VectorBase:CSON004493"/>
<dbReference type="SMART" id="SM00225">
    <property type="entry name" value="BTB"/>
    <property type="match status" value="1"/>
</dbReference>
<accession>A0A336L7M9</accession>
<dbReference type="InterPro" id="IPR000210">
    <property type="entry name" value="BTB/POZ_dom"/>
</dbReference>
<dbReference type="CDD" id="cd18186">
    <property type="entry name" value="BTB_POZ_ZBTB_KLHL-like"/>
    <property type="match status" value="1"/>
</dbReference>
<reference evidence="3" key="2">
    <citation type="submission" date="2018-07" db="EMBL/GenBank/DDBJ databases">
        <authorList>
            <person name="Quirk P.G."/>
            <person name="Krulwich T.A."/>
        </authorList>
    </citation>
    <scope>NUCLEOTIDE SEQUENCE</scope>
</reference>
<evidence type="ECO:0000259" key="1">
    <source>
        <dbReference type="PROSITE" id="PS50097"/>
    </source>
</evidence>
<dbReference type="InterPro" id="IPR011333">
    <property type="entry name" value="SKP1/BTB/POZ_sf"/>
</dbReference>
<dbReference type="AlphaFoldDB" id="A0A336L7M9"/>
<reference evidence="2" key="1">
    <citation type="submission" date="2018-04" db="EMBL/GenBank/DDBJ databases">
        <authorList>
            <person name="Go L.Y."/>
            <person name="Mitchell J.A."/>
        </authorList>
    </citation>
    <scope>NUCLEOTIDE SEQUENCE</scope>
    <source>
        <tissue evidence="2">Whole organism</tissue>
    </source>
</reference>
<evidence type="ECO:0000313" key="3">
    <source>
        <dbReference type="EMBL" id="SSX32096.1"/>
    </source>
</evidence>
<dbReference type="EMBL" id="UFQT01001890">
    <property type="protein sequence ID" value="SSX32096.1"/>
    <property type="molecule type" value="Genomic_DNA"/>
</dbReference>
<proteinExistence type="predicted"/>
<dbReference type="PROSITE" id="PS50097">
    <property type="entry name" value="BTB"/>
    <property type="match status" value="1"/>
</dbReference>
<dbReference type="Gene3D" id="3.30.710.10">
    <property type="entry name" value="Potassium Channel Kv1.1, Chain A"/>
    <property type="match status" value="1"/>
</dbReference>
<sequence length="255" mass="29876">MEYSLHVFEKLHEKQQKGEGTDCSFIFNQQDDNETESTPKVIHAHKMILSLASSYFETAFKEEWNGNKPILITTFESSLFEKLINSIYLNKIDFTDLDEGLNLYEAAHFYGIQMILDALQHKIQEICYETNVTKIKRLYELAEKFENYRLMEFTRKYFSLMATKILGNEEFYTWTPKMINSLSCPVKAMTYSINKFQLDMDQLPSFIPVIDQQIYFYARSFNLNNDGSEENYLIVKRTNVGIICSSCHKNLLNVA</sequence>
<organism evidence="2">
    <name type="scientific">Culicoides sonorensis</name>
    <name type="common">Biting midge</name>
    <dbReference type="NCBI Taxonomy" id="179676"/>
    <lineage>
        <taxon>Eukaryota</taxon>
        <taxon>Metazoa</taxon>
        <taxon>Ecdysozoa</taxon>
        <taxon>Arthropoda</taxon>
        <taxon>Hexapoda</taxon>
        <taxon>Insecta</taxon>
        <taxon>Pterygota</taxon>
        <taxon>Neoptera</taxon>
        <taxon>Endopterygota</taxon>
        <taxon>Diptera</taxon>
        <taxon>Nematocera</taxon>
        <taxon>Chironomoidea</taxon>
        <taxon>Ceratopogonidae</taxon>
        <taxon>Ceratopogoninae</taxon>
        <taxon>Culicoides</taxon>
        <taxon>Monoculicoides</taxon>
    </lineage>
</organism>
<evidence type="ECO:0000313" key="2">
    <source>
        <dbReference type="EMBL" id="SSX12653.1"/>
    </source>
</evidence>
<dbReference type="InterPro" id="IPR051481">
    <property type="entry name" value="BTB-POZ/Galectin-3-binding"/>
</dbReference>
<dbReference type="PANTHER" id="PTHR24410">
    <property type="entry name" value="HL07962P-RELATED"/>
    <property type="match status" value="1"/>
</dbReference>
<gene>
    <name evidence="2" type="primary">CSON004493</name>
</gene>
<name>A0A336L7M9_CULSO</name>
<protein>
    <submittedName>
        <fullName evidence="2">CSON004493 protein</fullName>
    </submittedName>
</protein>
<dbReference type="PANTHER" id="PTHR24410:SF23">
    <property type="entry name" value="BTB DOMAIN-CONTAINING PROTEIN-RELATED"/>
    <property type="match status" value="1"/>
</dbReference>
<dbReference type="SUPFAM" id="SSF54695">
    <property type="entry name" value="POZ domain"/>
    <property type="match status" value="1"/>
</dbReference>
<dbReference type="Pfam" id="PF00651">
    <property type="entry name" value="BTB"/>
    <property type="match status" value="1"/>
</dbReference>